<sequence>MNIFNLAIQRRGVGFVCISFFILLCFYFVIVSFLKVENTVPCLMSNMTAATITESCCPHESLRTFLNVIITIIIITIPFRLGMRTWVGHLSSRQRVKGIQTSGVRLLPKGSMC</sequence>
<feature type="transmembrane region" description="Helical" evidence="1">
    <location>
        <begin position="64"/>
        <end position="83"/>
    </location>
</feature>
<organism evidence="2">
    <name type="scientific">Trypanosoma vivax (strain Y486)</name>
    <dbReference type="NCBI Taxonomy" id="1055687"/>
    <lineage>
        <taxon>Eukaryota</taxon>
        <taxon>Discoba</taxon>
        <taxon>Euglenozoa</taxon>
        <taxon>Kinetoplastea</taxon>
        <taxon>Metakinetoplastina</taxon>
        <taxon>Trypanosomatida</taxon>
        <taxon>Trypanosomatidae</taxon>
        <taxon>Trypanosoma</taxon>
        <taxon>Duttonella</taxon>
    </lineage>
</organism>
<proteinExistence type="predicted"/>
<keyword evidence="1" id="KW-0472">Membrane</keyword>
<reference evidence="2" key="1">
    <citation type="journal article" date="2012" name="Proc. Natl. Acad. Sci. U.S.A.">
        <title>Antigenic diversity is generated by distinct evolutionary mechanisms in African trypanosome species.</title>
        <authorList>
            <person name="Jackson A.P."/>
            <person name="Berry A."/>
            <person name="Aslett M."/>
            <person name="Allison H.C."/>
            <person name="Burton P."/>
            <person name="Vavrova-Anderson J."/>
            <person name="Brown R."/>
            <person name="Browne H."/>
            <person name="Corton N."/>
            <person name="Hauser H."/>
            <person name="Gamble J."/>
            <person name="Gilderthorp R."/>
            <person name="Marcello L."/>
            <person name="McQuillan J."/>
            <person name="Otto T.D."/>
            <person name="Quail M.A."/>
            <person name="Sanders M.J."/>
            <person name="van Tonder A."/>
            <person name="Ginger M.L."/>
            <person name="Field M.C."/>
            <person name="Barry J.D."/>
            <person name="Hertz-Fowler C."/>
            <person name="Berriman M."/>
        </authorList>
    </citation>
    <scope>NUCLEOTIDE SEQUENCE</scope>
    <source>
        <strain evidence="2">Y486</strain>
    </source>
</reference>
<dbReference type="EMBL" id="HE573025">
    <property type="protein sequence ID" value="CCC50499.1"/>
    <property type="molecule type" value="Genomic_DNA"/>
</dbReference>
<feature type="transmembrane region" description="Helical" evidence="1">
    <location>
        <begin position="12"/>
        <end position="34"/>
    </location>
</feature>
<dbReference type="VEuPathDB" id="TriTrypDB:TvY486_0903200"/>
<dbReference type="AlphaFoldDB" id="G0U2J6"/>
<evidence type="ECO:0000313" key="2">
    <source>
        <dbReference type="EMBL" id="CCC50499.1"/>
    </source>
</evidence>
<keyword evidence="1" id="KW-1133">Transmembrane helix</keyword>
<evidence type="ECO:0000256" key="1">
    <source>
        <dbReference type="SAM" id="Phobius"/>
    </source>
</evidence>
<protein>
    <submittedName>
        <fullName evidence="2">Uncharacterized protein</fullName>
    </submittedName>
</protein>
<gene>
    <name evidence="2" type="ORF">TVY486_0903200</name>
</gene>
<name>G0U2J6_TRYVY</name>
<keyword evidence="1" id="KW-0812">Transmembrane</keyword>
<accession>G0U2J6</accession>